<comment type="caution">
    <text evidence="1">The sequence shown here is derived from an EMBL/GenBank/DDBJ whole genome shotgun (WGS) entry which is preliminary data.</text>
</comment>
<dbReference type="Proteomes" id="UP000770015">
    <property type="component" value="Unassembled WGS sequence"/>
</dbReference>
<organism evidence="1 2">
    <name type="scientific">Plectosphaerella plurivora</name>
    <dbReference type="NCBI Taxonomy" id="936078"/>
    <lineage>
        <taxon>Eukaryota</taxon>
        <taxon>Fungi</taxon>
        <taxon>Dikarya</taxon>
        <taxon>Ascomycota</taxon>
        <taxon>Pezizomycotina</taxon>
        <taxon>Sordariomycetes</taxon>
        <taxon>Hypocreomycetidae</taxon>
        <taxon>Glomerellales</taxon>
        <taxon>Plectosphaerellaceae</taxon>
        <taxon>Plectosphaerella</taxon>
    </lineage>
</organism>
<accession>A0A9P8V9Q9</accession>
<protein>
    <submittedName>
        <fullName evidence="1">Uncharacterized protein</fullName>
    </submittedName>
</protein>
<keyword evidence="2" id="KW-1185">Reference proteome</keyword>
<evidence type="ECO:0000313" key="1">
    <source>
        <dbReference type="EMBL" id="KAH6683639.1"/>
    </source>
</evidence>
<name>A0A9P8V9Q9_9PEZI</name>
<gene>
    <name evidence="1" type="ORF">F5X68DRAFT_23027</name>
</gene>
<proteinExistence type="predicted"/>
<reference evidence="1" key="1">
    <citation type="journal article" date="2021" name="Nat. Commun.">
        <title>Genetic determinants of endophytism in the Arabidopsis root mycobiome.</title>
        <authorList>
            <person name="Mesny F."/>
            <person name="Miyauchi S."/>
            <person name="Thiergart T."/>
            <person name="Pickel B."/>
            <person name="Atanasova L."/>
            <person name="Karlsson M."/>
            <person name="Huettel B."/>
            <person name="Barry K.W."/>
            <person name="Haridas S."/>
            <person name="Chen C."/>
            <person name="Bauer D."/>
            <person name="Andreopoulos W."/>
            <person name="Pangilinan J."/>
            <person name="LaButti K."/>
            <person name="Riley R."/>
            <person name="Lipzen A."/>
            <person name="Clum A."/>
            <person name="Drula E."/>
            <person name="Henrissat B."/>
            <person name="Kohler A."/>
            <person name="Grigoriev I.V."/>
            <person name="Martin F.M."/>
            <person name="Hacquard S."/>
        </authorList>
    </citation>
    <scope>NUCLEOTIDE SEQUENCE</scope>
    <source>
        <strain evidence="1">MPI-SDFR-AT-0117</strain>
    </source>
</reference>
<evidence type="ECO:0000313" key="2">
    <source>
        <dbReference type="Proteomes" id="UP000770015"/>
    </source>
</evidence>
<dbReference type="EMBL" id="JAGSXJ010000017">
    <property type="protein sequence ID" value="KAH6683639.1"/>
    <property type="molecule type" value="Genomic_DNA"/>
</dbReference>
<dbReference type="AlphaFoldDB" id="A0A9P8V9Q9"/>
<sequence>MVMTTTLNTSLIQLAIANGQACFDNPLLAVSIPRDPSRRCCAHTHANATPGPAVRDASCRTPADTAATAPSCLAVFAPWTVVERASWLGRQLGHCTEHGTSLHCYRQPACKGLSDRQNDGGFSRCTRCLCISSPITQAQSCDLVHRRCTIDALQCSASAFTNDIMPCLGSAEARATTRLSPLQRCRPTHNHCHPASAATRAPREHVRPLKVPSHLLCLKESTPRAFRHGTFTSAPTAPRQCNV</sequence>